<evidence type="ECO:0000313" key="11">
    <source>
        <dbReference type="Proteomes" id="UP000094043"/>
    </source>
</evidence>
<dbReference type="CDD" id="cd07840">
    <property type="entry name" value="STKc_CDK9_like"/>
    <property type="match status" value="1"/>
</dbReference>
<name>A0AAJ8JY68_9TREE</name>
<evidence type="ECO:0000256" key="1">
    <source>
        <dbReference type="ARBA" id="ARBA00006485"/>
    </source>
</evidence>
<dbReference type="InterPro" id="IPR000719">
    <property type="entry name" value="Prot_kinase_dom"/>
</dbReference>
<keyword evidence="11" id="KW-1185">Reference proteome</keyword>
<feature type="compositionally biased region" description="Basic and acidic residues" evidence="8">
    <location>
        <begin position="304"/>
        <end position="317"/>
    </location>
</feature>
<dbReference type="PROSITE" id="PS00107">
    <property type="entry name" value="PROTEIN_KINASE_ATP"/>
    <property type="match status" value="1"/>
</dbReference>
<organism evidence="10 11">
    <name type="scientific">Cryptococcus depauperatus CBS 7841</name>
    <dbReference type="NCBI Taxonomy" id="1295531"/>
    <lineage>
        <taxon>Eukaryota</taxon>
        <taxon>Fungi</taxon>
        <taxon>Dikarya</taxon>
        <taxon>Basidiomycota</taxon>
        <taxon>Agaricomycotina</taxon>
        <taxon>Tremellomycetes</taxon>
        <taxon>Tremellales</taxon>
        <taxon>Cryptococcaceae</taxon>
        <taxon>Cryptococcus</taxon>
    </lineage>
</organism>
<evidence type="ECO:0000256" key="6">
    <source>
        <dbReference type="ARBA" id="ARBA00022840"/>
    </source>
</evidence>
<reference evidence="10" key="3">
    <citation type="submission" date="2024-01" db="EMBL/GenBank/DDBJ databases">
        <authorList>
            <person name="Coelho M.A."/>
            <person name="David-Palma M."/>
            <person name="Shea T."/>
            <person name="Sun S."/>
            <person name="Cuomo C.A."/>
            <person name="Heitman J."/>
        </authorList>
    </citation>
    <scope>NUCLEOTIDE SEQUENCE</scope>
    <source>
        <strain evidence="10">CBS 7841</strain>
    </source>
</reference>
<proteinExistence type="inferred from homology"/>
<keyword evidence="3" id="KW-0808">Transferase</keyword>
<keyword evidence="6 7" id="KW-0067">ATP-binding</keyword>
<feature type="region of interest" description="Disordered" evidence="8">
    <location>
        <begin position="574"/>
        <end position="598"/>
    </location>
</feature>
<dbReference type="Proteomes" id="UP000094043">
    <property type="component" value="Chromosome 8"/>
</dbReference>
<feature type="binding site" evidence="7">
    <location>
        <position position="676"/>
    </location>
    <ligand>
        <name>ATP</name>
        <dbReference type="ChEBI" id="CHEBI:30616"/>
    </ligand>
</feature>
<feature type="compositionally biased region" description="Basic and acidic residues" evidence="8">
    <location>
        <begin position="203"/>
        <end position="296"/>
    </location>
</feature>
<feature type="region of interest" description="Disordered" evidence="8">
    <location>
        <begin position="611"/>
        <end position="642"/>
    </location>
</feature>
<dbReference type="AlphaFoldDB" id="A0AAJ8JY68"/>
<feature type="compositionally biased region" description="Polar residues" evidence="8">
    <location>
        <begin position="464"/>
        <end position="479"/>
    </location>
</feature>
<reference evidence="10" key="2">
    <citation type="journal article" date="2022" name="Elife">
        <title>Obligate sexual reproduction of a homothallic fungus closely related to the Cryptococcus pathogenic species complex.</title>
        <authorList>
            <person name="Passer A.R."/>
            <person name="Clancey S.A."/>
            <person name="Shea T."/>
            <person name="David-Palma M."/>
            <person name="Averette A.F."/>
            <person name="Boekhout T."/>
            <person name="Porcel B.M."/>
            <person name="Nowrousian M."/>
            <person name="Cuomo C.A."/>
            <person name="Sun S."/>
            <person name="Heitman J."/>
            <person name="Coelho M.A."/>
        </authorList>
    </citation>
    <scope>NUCLEOTIDE SEQUENCE</scope>
    <source>
        <strain evidence="10">CBS 7841</strain>
    </source>
</reference>
<dbReference type="Gene3D" id="1.10.510.10">
    <property type="entry name" value="Transferase(Phosphotransferase) domain 1"/>
    <property type="match status" value="1"/>
</dbReference>
<reference evidence="10" key="1">
    <citation type="submission" date="2016-06" db="EMBL/GenBank/DDBJ databases">
        <authorList>
            <person name="Cuomo C."/>
            <person name="Litvintseva A."/>
            <person name="Heitman J."/>
            <person name="Chen Y."/>
            <person name="Sun S."/>
            <person name="Springer D."/>
            <person name="Dromer F."/>
            <person name="Young S."/>
            <person name="Zeng Q."/>
            <person name="Chapman S."/>
            <person name="Gujja S."/>
            <person name="Saif S."/>
            <person name="Birren B."/>
        </authorList>
    </citation>
    <scope>NUCLEOTIDE SEQUENCE</scope>
    <source>
        <strain evidence="10">CBS 7841</strain>
    </source>
</reference>
<feature type="region of interest" description="Disordered" evidence="8">
    <location>
        <begin position="1"/>
        <end position="352"/>
    </location>
</feature>
<feature type="compositionally biased region" description="Basic and acidic residues" evidence="8">
    <location>
        <begin position="951"/>
        <end position="961"/>
    </location>
</feature>
<dbReference type="GO" id="GO:0030332">
    <property type="term" value="F:cyclin binding"/>
    <property type="evidence" value="ECO:0007669"/>
    <property type="project" value="TreeGrafter"/>
</dbReference>
<dbReference type="InterPro" id="IPR017441">
    <property type="entry name" value="Protein_kinase_ATP_BS"/>
</dbReference>
<evidence type="ECO:0000256" key="2">
    <source>
        <dbReference type="ARBA" id="ARBA00022527"/>
    </source>
</evidence>
<dbReference type="FunFam" id="1.10.510.10:FF:000624">
    <property type="entry name" value="Mitogen-activated protein kinase"/>
    <property type="match status" value="1"/>
</dbReference>
<evidence type="ECO:0000256" key="8">
    <source>
        <dbReference type="SAM" id="MobiDB-lite"/>
    </source>
</evidence>
<feature type="compositionally biased region" description="Low complexity" evidence="8">
    <location>
        <begin position="77"/>
        <end position="86"/>
    </location>
</feature>
<evidence type="ECO:0000259" key="9">
    <source>
        <dbReference type="PROSITE" id="PS50011"/>
    </source>
</evidence>
<feature type="region of interest" description="Disordered" evidence="8">
    <location>
        <begin position="936"/>
        <end position="972"/>
    </location>
</feature>
<dbReference type="Gene3D" id="3.30.200.20">
    <property type="entry name" value="Phosphorylase Kinase, domain 1"/>
    <property type="match status" value="1"/>
</dbReference>
<keyword evidence="4 7" id="KW-0547">Nucleotide-binding</keyword>
<feature type="domain" description="Protein kinase" evidence="9">
    <location>
        <begin position="648"/>
        <end position="935"/>
    </location>
</feature>
<dbReference type="PROSITE" id="PS00108">
    <property type="entry name" value="PROTEIN_KINASE_ST"/>
    <property type="match status" value="1"/>
</dbReference>
<feature type="region of interest" description="Disordered" evidence="8">
    <location>
        <begin position="460"/>
        <end position="492"/>
    </location>
</feature>
<dbReference type="KEGG" id="cdep:91090133"/>
<keyword evidence="2" id="KW-0723">Serine/threonine-protein kinase</keyword>
<dbReference type="SUPFAM" id="SSF56112">
    <property type="entry name" value="Protein kinase-like (PK-like)"/>
    <property type="match status" value="1"/>
</dbReference>
<evidence type="ECO:0000256" key="7">
    <source>
        <dbReference type="PROSITE-ProRule" id="PRU10141"/>
    </source>
</evidence>
<feature type="compositionally biased region" description="Basic residues" evidence="8">
    <location>
        <begin position="962"/>
        <end position="972"/>
    </location>
</feature>
<dbReference type="GO" id="GO:0032968">
    <property type="term" value="P:positive regulation of transcription elongation by RNA polymerase II"/>
    <property type="evidence" value="ECO:0007669"/>
    <property type="project" value="TreeGrafter"/>
</dbReference>
<dbReference type="Pfam" id="PF00069">
    <property type="entry name" value="Pkinase"/>
    <property type="match status" value="1"/>
</dbReference>
<dbReference type="InterPro" id="IPR011009">
    <property type="entry name" value="Kinase-like_dom_sf"/>
</dbReference>
<dbReference type="SMART" id="SM00220">
    <property type="entry name" value="S_TKc"/>
    <property type="match status" value="1"/>
</dbReference>
<feature type="compositionally biased region" description="Basic and acidic residues" evidence="8">
    <location>
        <begin position="94"/>
        <end position="109"/>
    </location>
</feature>
<keyword evidence="5" id="KW-0418">Kinase</keyword>
<dbReference type="EMBL" id="CP143791">
    <property type="protein sequence ID" value="WVN90683.1"/>
    <property type="molecule type" value="Genomic_DNA"/>
</dbReference>
<evidence type="ECO:0000256" key="3">
    <source>
        <dbReference type="ARBA" id="ARBA00022679"/>
    </source>
</evidence>
<dbReference type="RefSeq" id="XP_066071383.1">
    <property type="nucleotide sequence ID" value="XM_066215286.1"/>
</dbReference>
<sequence length="972" mass="111188">MSHSIRRDSWRPSRLHDPSRALTRASPDYSGRGRTQQLEEEGPPSKKKKAQHLPTRARMSPDYGTEIPLSGTRRSWRSSPSRSPSPAALSVVGHDWDRDTASARQHKWDMPPSQPRAERARGLERDTLRGAPPLGPAANREGLVQGGNGWHHHRENDKAYGRSPPVYAAGGSTGQNHTQKRGREPPLGPSATRGQNHGGNYHTRSERERESSHRSKYEHDQEYPPRGSREREYGRERGYEKERENDREREYDRDRGRRFWRRDESRDNEERDRWNRETRESKTARDSRHRYDSRDVRHSRRRNNRDDSPASHDDYPTPKRRPSKFAFLQTRRESQSFPVPSPPDDKFTSVDPSYVSLPAAEPISPDYHPQNLPFAEYIPQNPYLKSPTPEPQPLHHPHFQPSDTNEPALSHEPVQQELVRGEPVRISFRGVNPAGSGSGISIKRMALFDDDESDGAKVFEAKQPSRQNCSPNRSHSPRPQQGKIENKSLPHPDTLIQRLTQASTKYTKLHSYLPSPLRAAFDSYCTLTIAIPLDLFLKEYLEREVTHDEVELVQRVERGKREWEKEEEKGKMYLEQVRKGRMAMDDAETKNSTQESTPAYDQLAEIERHPGLQSQTQPPPSAPPHAAPTSETPNAPPTYATPAPTSFYTKISHVGEGTYGKVYKATSPSGVPFALKRIRMEGEKDGFPVTAMREIKLLQSLRHKNVLKLVEMVVEKGSVYMVLEYMEHDLTGLLSHPHLKFTPAHVKSLSHQMLSGLEYLHTHSILHRDMKGSNILVNSKGELKLADFGLARVYEKGNDRCGEGWKARKENGKRLSRKEDYTNRTVYGAEVDMWSAGCIILELCTTKPIFQGNDEIHQLEVIYSIMGTPRESDWPRVKELPWYDLVKPKEVIPSKFRSAFTKWLSTAALDLVEGLLFFDPKKRLLADAALRTPYFTDEEPPMEKPTQLADIGEHHEMSAKAERRRKRLEGSQ</sequence>
<gene>
    <name evidence="10" type="ORF">L203_105925</name>
</gene>
<feature type="compositionally biased region" description="Basic and acidic residues" evidence="8">
    <location>
        <begin position="574"/>
        <end position="589"/>
    </location>
</feature>
<feature type="compositionally biased region" description="Basic and acidic residues" evidence="8">
    <location>
        <begin position="1"/>
        <end position="19"/>
    </location>
</feature>
<dbReference type="GO" id="GO:0008353">
    <property type="term" value="F:RNA polymerase II CTD heptapeptide repeat kinase activity"/>
    <property type="evidence" value="ECO:0007669"/>
    <property type="project" value="TreeGrafter"/>
</dbReference>
<dbReference type="InterPro" id="IPR008271">
    <property type="entry name" value="Ser/Thr_kinase_AS"/>
</dbReference>
<accession>A0AAJ8JY68</accession>
<protein>
    <recommendedName>
        <fullName evidence="9">Protein kinase domain-containing protein</fullName>
    </recommendedName>
</protein>
<feature type="compositionally biased region" description="Low complexity" evidence="8">
    <location>
        <begin position="627"/>
        <end position="642"/>
    </location>
</feature>
<evidence type="ECO:0000313" key="10">
    <source>
        <dbReference type="EMBL" id="WVN90683.1"/>
    </source>
</evidence>
<feature type="region of interest" description="Disordered" evidence="8">
    <location>
        <begin position="379"/>
        <end position="411"/>
    </location>
</feature>
<dbReference type="InterPro" id="IPR050108">
    <property type="entry name" value="CDK"/>
</dbReference>
<feature type="compositionally biased region" description="Pro residues" evidence="8">
    <location>
        <begin position="617"/>
        <end position="626"/>
    </location>
</feature>
<comment type="similarity">
    <text evidence="1">Belongs to the protein kinase superfamily. CMGC Ser/Thr protein kinase family. CDC2/CDKX subfamily.</text>
</comment>
<dbReference type="GO" id="GO:0005524">
    <property type="term" value="F:ATP binding"/>
    <property type="evidence" value="ECO:0007669"/>
    <property type="project" value="UniProtKB-UniRule"/>
</dbReference>
<dbReference type="PROSITE" id="PS50011">
    <property type="entry name" value="PROTEIN_KINASE_DOM"/>
    <property type="match status" value="1"/>
</dbReference>
<dbReference type="PANTHER" id="PTHR24056">
    <property type="entry name" value="CELL DIVISION PROTEIN KINASE"/>
    <property type="match status" value="1"/>
</dbReference>
<evidence type="ECO:0000256" key="4">
    <source>
        <dbReference type="ARBA" id="ARBA00022741"/>
    </source>
</evidence>
<dbReference type="GO" id="GO:0008024">
    <property type="term" value="C:cyclin/CDK positive transcription elongation factor complex"/>
    <property type="evidence" value="ECO:0007669"/>
    <property type="project" value="TreeGrafter"/>
</dbReference>
<dbReference type="GeneID" id="91090133"/>
<dbReference type="PANTHER" id="PTHR24056:SF546">
    <property type="entry name" value="CYCLIN-DEPENDENT KINASE 12"/>
    <property type="match status" value="1"/>
</dbReference>
<evidence type="ECO:0000256" key="5">
    <source>
        <dbReference type="ARBA" id="ARBA00022777"/>
    </source>
</evidence>
<feature type="compositionally biased region" description="Basic and acidic residues" evidence="8">
    <location>
        <begin position="116"/>
        <end position="128"/>
    </location>
</feature>